<reference evidence="1 2" key="1">
    <citation type="submission" date="2023-11" db="EMBL/GenBank/DDBJ databases">
        <authorList>
            <person name="Bao R."/>
        </authorList>
    </citation>
    <scope>NUCLEOTIDE SEQUENCE [LARGE SCALE GENOMIC DNA]</scope>
    <source>
        <strain evidence="1 2">PJ23</strain>
    </source>
</reference>
<keyword evidence="2" id="KW-1185">Reference proteome</keyword>
<dbReference type="EMBL" id="JAXAFJ010000009">
    <property type="protein sequence ID" value="MDX6807140.1"/>
    <property type="molecule type" value="Genomic_DNA"/>
</dbReference>
<gene>
    <name evidence="1" type="ORF">SCD90_13800</name>
</gene>
<dbReference type="RefSeq" id="WP_319845262.1">
    <property type="nucleotide sequence ID" value="NZ_JAXAFJ010000009.1"/>
</dbReference>
<organism evidence="1 2">
    <name type="scientific">Terrihabitans rhizophilus</name>
    <dbReference type="NCBI Taxonomy" id="3092662"/>
    <lineage>
        <taxon>Bacteria</taxon>
        <taxon>Pseudomonadati</taxon>
        <taxon>Pseudomonadota</taxon>
        <taxon>Alphaproteobacteria</taxon>
        <taxon>Hyphomicrobiales</taxon>
        <taxon>Terrihabitans</taxon>
    </lineage>
</organism>
<comment type="caution">
    <text evidence="1">The sequence shown here is derived from an EMBL/GenBank/DDBJ whole genome shotgun (WGS) entry which is preliminary data.</text>
</comment>
<evidence type="ECO:0000313" key="2">
    <source>
        <dbReference type="Proteomes" id="UP001274321"/>
    </source>
</evidence>
<proteinExistence type="predicted"/>
<sequence>MFVTVPGQVLLDAREKTGEMSDFRVQLHLGQCSTEALSSQAELARRTSRYTPRRGQTTQVIRTFTHG</sequence>
<name>A0ABU4RQL1_9HYPH</name>
<evidence type="ECO:0000313" key="1">
    <source>
        <dbReference type="EMBL" id="MDX6807140.1"/>
    </source>
</evidence>
<accession>A0ABU4RQL1</accession>
<dbReference type="Proteomes" id="UP001274321">
    <property type="component" value="Unassembled WGS sequence"/>
</dbReference>
<protein>
    <submittedName>
        <fullName evidence="1">Uncharacterized protein</fullName>
    </submittedName>
</protein>